<keyword evidence="3" id="KW-1185">Reference proteome</keyword>
<accession>A0A561WIS0</accession>
<dbReference type="InterPro" id="IPR012312">
    <property type="entry name" value="Hemerythrin-like"/>
</dbReference>
<comment type="caution">
    <text evidence="2">The sequence shown here is derived from an EMBL/GenBank/DDBJ whole genome shotgun (WGS) entry which is preliminary data.</text>
</comment>
<dbReference type="EMBL" id="VIWY01000002">
    <property type="protein sequence ID" value="TWG23772.1"/>
    <property type="molecule type" value="Genomic_DNA"/>
</dbReference>
<reference evidence="2 3" key="1">
    <citation type="submission" date="2019-06" db="EMBL/GenBank/DDBJ databases">
        <title>Sequencing the genomes of 1000 actinobacteria strains.</title>
        <authorList>
            <person name="Klenk H.-P."/>
        </authorList>
    </citation>
    <scope>NUCLEOTIDE SEQUENCE [LARGE SCALE GENOMIC DNA]</scope>
    <source>
        <strain evidence="2 3">DSM 43866</strain>
    </source>
</reference>
<gene>
    <name evidence="2" type="ORF">FHX34_102323</name>
</gene>
<organism evidence="2 3">
    <name type="scientific">Actinoplanes teichomyceticus</name>
    <dbReference type="NCBI Taxonomy" id="1867"/>
    <lineage>
        <taxon>Bacteria</taxon>
        <taxon>Bacillati</taxon>
        <taxon>Actinomycetota</taxon>
        <taxon>Actinomycetes</taxon>
        <taxon>Micromonosporales</taxon>
        <taxon>Micromonosporaceae</taxon>
        <taxon>Actinoplanes</taxon>
    </lineage>
</organism>
<dbReference type="AlphaFoldDB" id="A0A561WIS0"/>
<dbReference type="PANTHER" id="PTHR35585">
    <property type="entry name" value="HHE DOMAIN PROTEIN (AFU_ORTHOLOGUE AFUA_4G00730)"/>
    <property type="match status" value="1"/>
</dbReference>
<dbReference type="Proteomes" id="UP000320239">
    <property type="component" value="Unassembled WGS sequence"/>
</dbReference>
<sequence>MERMLQRLDRTRGDDQDAILMRLWRFVFPHAYAEETLVWPAIRAVADDGDETTLHIEEGHQKLSELTAALDRTPPGAPGRDDLIAEVVAELRLDIREEEDMLLPRLQAGLTPRQLRRLGLGWQLVRCTAPTRPHVAVSRRPPGNVLVAVPLSVLDRCRDRLDSMARRSSGRVRARAERASAVLSAVAGRVERLGPARRGERAPTRPGRWTVHRWLTEAMDARHPARARKTARS</sequence>
<protein>
    <submittedName>
        <fullName evidence="2">Hemerythrin HHE cation binding domain-containing protein</fullName>
    </submittedName>
</protein>
<evidence type="ECO:0000259" key="1">
    <source>
        <dbReference type="Pfam" id="PF01814"/>
    </source>
</evidence>
<proteinExistence type="predicted"/>
<evidence type="ECO:0000313" key="3">
    <source>
        <dbReference type="Proteomes" id="UP000320239"/>
    </source>
</evidence>
<dbReference type="PANTHER" id="PTHR35585:SF1">
    <property type="entry name" value="HHE DOMAIN PROTEIN (AFU_ORTHOLOGUE AFUA_4G00730)"/>
    <property type="match status" value="1"/>
</dbReference>
<name>A0A561WIS0_ACTTI</name>
<evidence type="ECO:0000313" key="2">
    <source>
        <dbReference type="EMBL" id="TWG23772.1"/>
    </source>
</evidence>
<dbReference type="Gene3D" id="1.20.120.520">
    <property type="entry name" value="nmb1532 protein domain like"/>
    <property type="match status" value="1"/>
</dbReference>
<feature type="domain" description="Hemerythrin-like" evidence="1">
    <location>
        <begin position="15"/>
        <end position="106"/>
    </location>
</feature>
<dbReference type="Pfam" id="PF01814">
    <property type="entry name" value="Hemerythrin"/>
    <property type="match status" value="1"/>
</dbReference>